<dbReference type="SFLD" id="SFLDG01384">
    <property type="entry name" value="thioether_bond_formation_requi"/>
    <property type="match status" value="1"/>
</dbReference>
<dbReference type="RefSeq" id="WP_341472207.1">
    <property type="nucleotide sequence ID" value="NZ_CP128402.1"/>
</dbReference>
<evidence type="ECO:0000313" key="7">
    <source>
        <dbReference type="EMBL" id="NWJ49149.1"/>
    </source>
</evidence>
<dbReference type="Gene3D" id="3.20.20.70">
    <property type="entry name" value="Aldolase class I"/>
    <property type="match status" value="1"/>
</dbReference>
<dbReference type="CDD" id="cd01335">
    <property type="entry name" value="Radical_SAM"/>
    <property type="match status" value="1"/>
</dbReference>
<dbReference type="GO" id="GO:0046872">
    <property type="term" value="F:metal ion binding"/>
    <property type="evidence" value="ECO:0007669"/>
    <property type="project" value="UniProtKB-KW"/>
</dbReference>
<dbReference type="EMBL" id="CP128402">
    <property type="protein sequence ID" value="WJW70337.1"/>
    <property type="molecule type" value="Genomic_DNA"/>
</dbReference>
<geneLocation type="plasmid" evidence="8 10">
    <name>unnamed2</name>
</geneLocation>
<evidence type="ECO:0000256" key="4">
    <source>
        <dbReference type="ARBA" id="ARBA00023004"/>
    </source>
</evidence>
<reference evidence="8" key="2">
    <citation type="journal article" date="2024" name="Nature">
        <title>Anoxygenic phototroph of the Chloroflexota uses a type I reaction centre.</title>
        <authorList>
            <person name="Tsuji J.M."/>
            <person name="Shaw N.A."/>
            <person name="Nagashima S."/>
            <person name="Venkiteswaran J.J."/>
            <person name="Schiff S.L."/>
            <person name="Watanabe T."/>
            <person name="Fukui M."/>
            <person name="Hanada S."/>
            <person name="Tank M."/>
            <person name="Neufeld J.D."/>
        </authorList>
    </citation>
    <scope>NUCLEOTIDE SEQUENCE</scope>
    <source>
        <strain evidence="8">L227-S17</strain>
        <plasmid evidence="8 10">unnamed2</plasmid>
    </source>
</reference>
<dbReference type="GO" id="GO:0051536">
    <property type="term" value="F:iron-sulfur cluster binding"/>
    <property type="evidence" value="ECO:0007669"/>
    <property type="project" value="UniProtKB-KW"/>
</dbReference>
<dbReference type="SUPFAM" id="SSF102114">
    <property type="entry name" value="Radical SAM enzymes"/>
    <property type="match status" value="1"/>
</dbReference>
<comment type="cofactor">
    <cofactor evidence="1">
        <name>[4Fe-4S] cluster</name>
        <dbReference type="ChEBI" id="CHEBI:49883"/>
    </cofactor>
</comment>
<protein>
    <submittedName>
        <fullName evidence="7">SPASM domain-containing protein</fullName>
    </submittedName>
</protein>
<evidence type="ECO:0000313" key="10">
    <source>
        <dbReference type="Proteomes" id="UP001431572"/>
    </source>
</evidence>
<keyword evidence="4" id="KW-0408">Iron</keyword>
<feature type="domain" description="Radical SAM core" evidence="6">
    <location>
        <begin position="76"/>
        <end position="301"/>
    </location>
</feature>
<dbReference type="PROSITE" id="PS51918">
    <property type="entry name" value="RADICAL_SAM"/>
    <property type="match status" value="1"/>
</dbReference>
<dbReference type="InterPro" id="IPR023867">
    <property type="entry name" value="Sulphatase_maturase_rSAM"/>
</dbReference>
<dbReference type="InterPro" id="IPR058240">
    <property type="entry name" value="rSAM_sf"/>
</dbReference>
<keyword evidence="3" id="KW-0479">Metal-binding</keyword>
<evidence type="ECO:0000256" key="2">
    <source>
        <dbReference type="ARBA" id="ARBA00022691"/>
    </source>
</evidence>
<dbReference type="Proteomes" id="UP001431572">
    <property type="component" value="Plasmid unnamed2"/>
</dbReference>
<gene>
    <name evidence="7" type="ORF">HXX08_25105</name>
    <name evidence="8" type="ORF">OZ401_005071</name>
</gene>
<keyword evidence="10" id="KW-1185">Reference proteome</keyword>
<evidence type="ECO:0000313" key="9">
    <source>
        <dbReference type="Proteomes" id="UP000521676"/>
    </source>
</evidence>
<evidence type="ECO:0000256" key="5">
    <source>
        <dbReference type="ARBA" id="ARBA00023014"/>
    </source>
</evidence>
<dbReference type="Pfam" id="PF04055">
    <property type="entry name" value="Radical_SAM"/>
    <property type="match status" value="1"/>
</dbReference>
<evidence type="ECO:0000256" key="1">
    <source>
        <dbReference type="ARBA" id="ARBA00001966"/>
    </source>
</evidence>
<dbReference type="Proteomes" id="UP000521676">
    <property type="component" value="Unassembled WGS sequence"/>
</dbReference>
<keyword evidence="5" id="KW-0411">Iron-sulfur</keyword>
<dbReference type="GO" id="GO:0016491">
    <property type="term" value="F:oxidoreductase activity"/>
    <property type="evidence" value="ECO:0007669"/>
    <property type="project" value="InterPro"/>
</dbReference>
<sequence>METYVIPMSESTDSDKYIIFRPLTGLAFVGNRAMAELSTVLSKGAPVLPEQEVGEFLEAIDFYKPDPPTLSFSDTVFHPTTAVLLMTNRCQLRCIYCYASSGEFSPKDLSSALGYTAIDYACQNAQEMGRSEFEVSFHGGGEPTLAWKTIQECTAYAREKPIKAKISLTSNGIWSSAQLDWITSNLDGLTLSIDGGSSTQGRQRPLSSGGNSSALVMSTAKELDGRNFNYGIRMTATEPWSNLPEDVRFLVEETRCPTIQVEPAFNPRRGGHGQPDEMEALAFAEAFLEAIEVANQSNRILFYSGARLGMSPGTFCTAPYGALIVNAEGELVSCYEVTNATHPMAKLSAIGRIAGEEVIVDQAARSYLLNLIAERREACRDCFIYWSCAGGCYSRMFGTGPEGHQIREGRCYLNRYITQQLLLKGIADGNGVLYSPPRSGCNC</sequence>
<proteinExistence type="predicted"/>
<reference evidence="7 9" key="1">
    <citation type="submission" date="2020-06" db="EMBL/GenBank/DDBJ databases">
        <title>Anoxygenic phototrophic Chloroflexota member uses a Type I reaction center.</title>
        <authorList>
            <person name="Tsuji J.M."/>
            <person name="Shaw N.A."/>
            <person name="Nagashima S."/>
            <person name="Venkiteswaran J."/>
            <person name="Schiff S.L."/>
            <person name="Hanada S."/>
            <person name="Tank M."/>
            <person name="Neufeld J.D."/>
        </authorList>
    </citation>
    <scope>NUCLEOTIDE SEQUENCE [LARGE SCALE GENOMIC DNA]</scope>
    <source>
        <strain evidence="7">L227-S17</strain>
    </source>
</reference>
<dbReference type="InterPro" id="IPR023885">
    <property type="entry name" value="4Fe4S-binding_SPASM_dom"/>
</dbReference>
<organism evidence="7 9">
    <name type="scientific">Candidatus Chlorohelix allophototropha</name>
    <dbReference type="NCBI Taxonomy" id="3003348"/>
    <lineage>
        <taxon>Bacteria</taxon>
        <taxon>Bacillati</taxon>
        <taxon>Chloroflexota</taxon>
        <taxon>Chloroflexia</taxon>
        <taxon>Candidatus Chloroheliales</taxon>
        <taxon>Candidatus Chloroheliaceae</taxon>
        <taxon>Candidatus Chlorohelix</taxon>
    </lineage>
</organism>
<dbReference type="InterPro" id="IPR013785">
    <property type="entry name" value="Aldolase_TIM"/>
</dbReference>
<accession>A0A8T7MAJ7</accession>
<dbReference type="SFLD" id="SFLDS00029">
    <property type="entry name" value="Radical_SAM"/>
    <property type="match status" value="1"/>
</dbReference>
<dbReference type="SFLD" id="SFLDG01067">
    <property type="entry name" value="SPASM/twitch_domain_containing"/>
    <property type="match status" value="1"/>
</dbReference>
<dbReference type="PANTHER" id="PTHR43273:SF8">
    <property type="entry name" value="RADICAL SAM DOMAIN PROTEIN"/>
    <property type="match status" value="1"/>
</dbReference>
<dbReference type="EMBL" id="JACATZ010000007">
    <property type="protein sequence ID" value="NWJ49149.1"/>
    <property type="molecule type" value="Genomic_DNA"/>
</dbReference>
<dbReference type="InterPro" id="IPR007197">
    <property type="entry name" value="rSAM"/>
</dbReference>
<dbReference type="PANTHER" id="PTHR43273">
    <property type="entry name" value="ANAEROBIC SULFATASE-MATURATING ENZYME HOMOLOG ASLB-RELATED"/>
    <property type="match status" value="1"/>
</dbReference>
<evidence type="ECO:0000259" key="6">
    <source>
        <dbReference type="PROSITE" id="PS51918"/>
    </source>
</evidence>
<evidence type="ECO:0000313" key="8">
    <source>
        <dbReference type="EMBL" id="WJW70337.1"/>
    </source>
</evidence>
<keyword evidence="2" id="KW-0949">S-adenosyl-L-methionine</keyword>
<name>A0A8T7MAJ7_9CHLR</name>
<dbReference type="AlphaFoldDB" id="A0A8T7MAJ7"/>
<dbReference type="SFLD" id="SFLDG01386">
    <property type="entry name" value="main_SPASM_domain-containing"/>
    <property type="match status" value="1"/>
</dbReference>
<keyword evidence="8" id="KW-0614">Plasmid</keyword>
<evidence type="ECO:0000256" key="3">
    <source>
        <dbReference type="ARBA" id="ARBA00022723"/>
    </source>
</evidence>
<dbReference type="NCBIfam" id="TIGR04085">
    <property type="entry name" value="rSAM_more_4Fe4S"/>
    <property type="match status" value="1"/>
</dbReference>